<keyword evidence="5" id="KW-0808">Transferase</keyword>
<keyword evidence="10" id="KW-1185">Reference proteome</keyword>
<evidence type="ECO:0000256" key="7">
    <source>
        <dbReference type="ARBA" id="ARBA00022777"/>
    </source>
</evidence>
<sequence length="163" mass="18095">MAELTLTRIDNRLIHGQVIVKWSRIANSNRILIVDDTLSNDPFMVDIYQMAAPSGMKVELMSTEEAGKSYQKDELGEGKIMLLFKTVSSAFAAYQKGLHFPTLQLGGIPNEQGKKKIVTAVSVDSTELKQICELHNEGVEVSAQIIPEESKISFDEILKRVGE</sequence>
<dbReference type="GO" id="GO:0009401">
    <property type="term" value="P:phosphoenolpyruvate-dependent sugar phosphotransferase system"/>
    <property type="evidence" value="ECO:0007669"/>
    <property type="project" value="UniProtKB-KW"/>
</dbReference>
<evidence type="ECO:0000259" key="8">
    <source>
        <dbReference type="PROSITE" id="PS51101"/>
    </source>
</evidence>
<organism evidence="9 10">
    <name type="scientific">Vagococcus vulneris</name>
    <dbReference type="NCBI Taxonomy" id="1977869"/>
    <lineage>
        <taxon>Bacteria</taxon>
        <taxon>Bacillati</taxon>
        <taxon>Bacillota</taxon>
        <taxon>Bacilli</taxon>
        <taxon>Lactobacillales</taxon>
        <taxon>Enterococcaceae</taxon>
        <taxon>Vagococcus</taxon>
    </lineage>
</organism>
<reference evidence="9 10" key="1">
    <citation type="submission" date="2017-05" db="EMBL/GenBank/DDBJ databases">
        <title>Vagococcus spp. assemblies.</title>
        <authorList>
            <person name="Gulvik C.A."/>
        </authorList>
    </citation>
    <scope>NUCLEOTIDE SEQUENCE [LARGE SCALE GENOMIC DNA]</scope>
    <source>
        <strain evidence="9 10">SS1995</strain>
    </source>
</reference>
<evidence type="ECO:0000256" key="6">
    <source>
        <dbReference type="ARBA" id="ARBA00022683"/>
    </source>
</evidence>
<evidence type="ECO:0000313" key="9">
    <source>
        <dbReference type="EMBL" id="RSU00617.1"/>
    </source>
</evidence>
<accession>A0A430A2I4</accession>
<evidence type="ECO:0000256" key="3">
    <source>
        <dbReference type="ARBA" id="ARBA00022490"/>
    </source>
</evidence>
<dbReference type="PROSITE" id="PS51101">
    <property type="entry name" value="PTS_EIIB_TYPE_4"/>
    <property type="match status" value="1"/>
</dbReference>
<gene>
    <name evidence="9" type="ORF">CBF37_00985</name>
</gene>
<keyword evidence="4" id="KW-0762">Sugar transport</keyword>
<dbReference type="SUPFAM" id="SSF52728">
    <property type="entry name" value="PTS IIb component"/>
    <property type="match status" value="1"/>
</dbReference>
<feature type="domain" description="PTS EIIB type-4" evidence="8">
    <location>
        <begin position="1"/>
        <end position="163"/>
    </location>
</feature>
<dbReference type="InterPro" id="IPR036667">
    <property type="entry name" value="PTS_IIB_sorbose-sp_sf"/>
</dbReference>
<dbReference type="RefSeq" id="WP_002350277.1">
    <property type="nucleotide sequence ID" value="NZ_NGJS01000001.1"/>
</dbReference>
<dbReference type="Proteomes" id="UP000287857">
    <property type="component" value="Unassembled WGS sequence"/>
</dbReference>
<keyword evidence="3" id="KW-0963">Cytoplasm</keyword>
<dbReference type="AlphaFoldDB" id="A0A430A2I4"/>
<dbReference type="EMBL" id="NGJS01000001">
    <property type="protein sequence ID" value="RSU00617.1"/>
    <property type="molecule type" value="Genomic_DNA"/>
</dbReference>
<dbReference type="GO" id="GO:0016301">
    <property type="term" value="F:kinase activity"/>
    <property type="evidence" value="ECO:0007669"/>
    <property type="project" value="UniProtKB-KW"/>
</dbReference>
<dbReference type="GO" id="GO:0008982">
    <property type="term" value="F:protein-N(PI)-phosphohistidine-sugar phosphotransferase activity"/>
    <property type="evidence" value="ECO:0007669"/>
    <property type="project" value="InterPro"/>
</dbReference>
<dbReference type="OrthoDB" id="9788818at2"/>
<dbReference type="GO" id="GO:0005737">
    <property type="term" value="C:cytoplasm"/>
    <property type="evidence" value="ECO:0007669"/>
    <property type="project" value="UniProtKB-SubCell"/>
</dbReference>
<keyword evidence="6" id="KW-0598">Phosphotransferase system</keyword>
<protein>
    <submittedName>
        <fullName evidence="9">PTS mannose/fructose/sorbose transporter subunit IIB</fullName>
    </submittedName>
</protein>
<evidence type="ECO:0000256" key="1">
    <source>
        <dbReference type="ARBA" id="ARBA00004496"/>
    </source>
</evidence>
<comment type="subcellular location">
    <subcellularLocation>
        <location evidence="1">Cytoplasm</location>
    </subcellularLocation>
</comment>
<evidence type="ECO:0000256" key="5">
    <source>
        <dbReference type="ARBA" id="ARBA00022679"/>
    </source>
</evidence>
<keyword evidence="2" id="KW-0813">Transport</keyword>
<evidence type="ECO:0000256" key="4">
    <source>
        <dbReference type="ARBA" id="ARBA00022597"/>
    </source>
</evidence>
<name>A0A430A2I4_9ENTE</name>
<proteinExistence type="predicted"/>
<dbReference type="Pfam" id="PF03830">
    <property type="entry name" value="PTSIIB_sorb"/>
    <property type="match status" value="1"/>
</dbReference>
<keyword evidence="7" id="KW-0418">Kinase</keyword>
<dbReference type="Gene3D" id="3.40.35.10">
    <property type="entry name" value="Phosphotransferase system, sorbose subfamily IIB component"/>
    <property type="match status" value="1"/>
</dbReference>
<dbReference type="InterPro" id="IPR004720">
    <property type="entry name" value="PTS_IIB_sorbose-sp"/>
</dbReference>
<evidence type="ECO:0000256" key="2">
    <source>
        <dbReference type="ARBA" id="ARBA00022448"/>
    </source>
</evidence>
<comment type="caution">
    <text evidence="9">The sequence shown here is derived from an EMBL/GenBank/DDBJ whole genome shotgun (WGS) entry which is preliminary data.</text>
</comment>
<evidence type="ECO:0000313" key="10">
    <source>
        <dbReference type="Proteomes" id="UP000287857"/>
    </source>
</evidence>